<dbReference type="InterPro" id="IPR001375">
    <property type="entry name" value="Peptidase_S9_cat"/>
</dbReference>
<keyword evidence="12" id="KW-1185">Reference proteome</keyword>
<dbReference type="InterPro" id="IPR002471">
    <property type="entry name" value="Pept_S9_AS"/>
</dbReference>
<dbReference type="InterPro" id="IPR023302">
    <property type="entry name" value="Pept_S9A_N"/>
</dbReference>
<comment type="function">
    <text evidence="8">This enzyme catalyzes the hydrolysis of the N-terminal peptide bond of an N-acetylated peptide to generate an N-acetylated amino acid and a peptide with a free N-terminus. It preferentially cleaves off Ac-Ala, Ac-Met and Ac-Ser. Also, involved in the degradation of oxidized and glycated proteins.</text>
</comment>
<dbReference type="InterPro" id="IPR011042">
    <property type="entry name" value="6-blade_b-propeller_TolB-like"/>
</dbReference>
<keyword evidence="3" id="KW-0378">Hydrolase</keyword>
<evidence type="ECO:0000256" key="5">
    <source>
        <dbReference type="ARBA" id="ARBA00022990"/>
    </source>
</evidence>
<dbReference type="SUPFAM" id="SSF53474">
    <property type="entry name" value="alpha/beta-Hydrolases"/>
    <property type="match status" value="1"/>
</dbReference>
<organism evidence="11 12">
    <name type="scientific">Natronolimnobius baerhuensis</name>
    <dbReference type="NCBI Taxonomy" id="253108"/>
    <lineage>
        <taxon>Archaea</taxon>
        <taxon>Methanobacteriati</taxon>
        <taxon>Methanobacteriota</taxon>
        <taxon>Stenosarchaea group</taxon>
        <taxon>Halobacteria</taxon>
        <taxon>Halobacteriales</taxon>
        <taxon>Natrialbaceae</taxon>
        <taxon>Natronolimnobius</taxon>
    </lineage>
</organism>
<evidence type="ECO:0000256" key="3">
    <source>
        <dbReference type="ARBA" id="ARBA00022801"/>
    </source>
</evidence>
<comment type="similarity">
    <text evidence="1">Belongs to the peptidase S9A family.</text>
</comment>
<protein>
    <recommendedName>
        <fullName evidence="7">Acyl-peptide hydrolase</fullName>
    </recommendedName>
    <alternativeName>
        <fullName evidence="6">Acylaminoacyl-peptidase</fullName>
    </alternativeName>
</protein>
<reference evidence="11 12" key="1">
    <citation type="submission" date="2017-02" db="EMBL/GenBank/DDBJ databases">
        <title>Natronthermophilus aegyptiacus gen. nov.,sp. nov., an aerobic, extremely halophilic alkalithermophilic archaeon isolated from the athalassohaline Wadi An Natrun, Egypt.</title>
        <authorList>
            <person name="Zhao B."/>
        </authorList>
    </citation>
    <scope>NUCLEOTIDE SEQUENCE [LARGE SCALE GENOMIC DNA]</scope>
    <source>
        <strain evidence="11 12">CGMCC 1.3597</strain>
    </source>
</reference>
<dbReference type="GO" id="GO:0004252">
    <property type="term" value="F:serine-type endopeptidase activity"/>
    <property type="evidence" value="ECO:0007669"/>
    <property type="project" value="InterPro"/>
</dbReference>
<dbReference type="PROSITE" id="PS00708">
    <property type="entry name" value="PRO_ENDOPEP_SER"/>
    <property type="match status" value="1"/>
</dbReference>
<dbReference type="Proteomes" id="UP000196084">
    <property type="component" value="Unassembled WGS sequence"/>
</dbReference>
<dbReference type="Pfam" id="PF02897">
    <property type="entry name" value="Peptidase_S9_N"/>
    <property type="match status" value="1"/>
</dbReference>
<dbReference type="Pfam" id="PF00326">
    <property type="entry name" value="Peptidase_S9"/>
    <property type="match status" value="1"/>
</dbReference>
<evidence type="ECO:0000313" key="11">
    <source>
        <dbReference type="EMBL" id="OVE83532.1"/>
    </source>
</evidence>
<evidence type="ECO:0000259" key="10">
    <source>
        <dbReference type="Pfam" id="PF02897"/>
    </source>
</evidence>
<accession>A0A202E5I4</accession>
<dbReference type="SUPFAM" id="SSF82171">
    <property type="entry name" value="DPP6 N-terminal domain-like"/>
    <property type="match status" value="1"/>
</dbReference>
<dbReference type="PANTHER" id="PTHR42776:SF27">
    <property type="entry name" value="DIPEPTIDYL PEPTIDASE FAMILY MEMBER 6"/>
    <property type="match status" value="1"/>
</dbReference>
<evidence type="ECO:0000256" key="2">
    <source>
        <dbReference type="ARBA" id="ARBA00022670"/>
    </source>
</evidence>
<evidence type="ECO:0000256" key="4">
    <source>
        <dbReference type="ARBA" id="ARBA00022825"/>
    </source>
</evidence>
<dbReference type="InterPro" id="IPR029058">
    <property type="entry name" value="AB_hydrolase_fold"/>
</dbReference>
<proteinExistence type="inferred from homology"/>
<comment type="caution">
    <text evidence="11">The sequence shown here is derived from an EMBL/GenBank/DDBJ whole genome shotgun (WGS) entry which is preliminary data.</text>
</comment>
<feature type="domain" description="Peptidase S9A N-terminal" evidence="10">
    <location>
        <begin position="47"/>
        <end position="280"/>
    </location>
</feature>
<dbReference type="Gene3D" id="3.40.50.1820">
    <property type="entry name" value="alpha/beta hydrolase"/>
    <property type="match status" value="1"/>
</dbReference>
<evidence type="ECO:0000259" key="9">
    <source>
        <dbReference type="Pfam" id="PF00326"/>
    </source>
</evidence>
<evidence type="ECO:0000313" key="12">
    <source>
        <dbReference type="Proteomes" id="UP000196084"/>
    </source>
</evidence>
<dbReference type="AlphaFoldDB" id="A0A202E5I4"/>
<evidence type="ECO:0000256" key="6">
    <source>
        <dbReference type="ARBA" id="ARBA00032284"/>
    </source>
</evidence>
<dbReference type="InterPro" id="IPR002470">
    <property type="entry name" value="Peptidase_S9A"/>
</dbReference>
<dbReference type="Gene3D" id="2.120.10.30">
    <property type="entry name" value="TolB, C-terminal domain"/>
    <property type="match status" value="1"/>
</dbReference>
<feature type="domain" description="Peptidase S9 prolyl oligopeptidase catalytic" evidence="9">
    <location>
        <begin position="399"/>
        <end position="602"/>
    </location>
</feature>
<evidence type="ECO:0000256" key="8">
    <source>
        <dbReference type="ARBA" id="ARBA00045885"/>
    </source>
</evidence>
<dbReference type="EMBL" id="MWPH01000003">
    <property type="protein sequence ID" value="OVE83532.1"/>
    <property type="molecule type" value="Genomic_DNA"/>
</dbReference>
<gene>
    <name evidence="11" type="ORF">B2G88_13910</name>
</gene>
<name>A0A202E5I4_9EURY</name>
<dbReference type="RefSeq" id="WP_087715100.1">
    <property type="nucleotide sequence ID" value="NZ_MWPH01000003.1"/>
</dbReference>
<dbReference type="OrthoDB" id="31240at2157"/>
<evidence type="ECO:0000256" key="1">
    <source>
        <dbReference type="ARBA" id="ARBA00005228"/>
    </source>
</evidence>
<dbReference type="GO" id="GO:0006508">
    <property type="term" value="P:proteolysis"/>
    <property type="evidence" value="ECO:0007669"/>
    <property type="project" value="UniProtKB-KW"/>
</dbReference>
<dbReference type="PANTHER" id="PTHR42776">
    <property type="entry name" value="SERINE PEPTIDASE S9 FAMILY MEMBER"/>
    <property type="match status" value="1"/>
</dbReference>
<evidence type="ECO:0000256" key="7">
    <source>
        <dbReference type="ARBA" id="ARBA00032596"/>
    </source>
</evidence>
<keyword evidence="5" id="KW-0007">Acetylation</keyword>
<dbReference type="PRINTS" id="PR00862">
    <property type="entry name" value="PROLIGOPTASE"/>
</dbReference>
<keyword evidence="4" id="KW-0720">Serine protease</keyword>
<sequence length="603" mass="68208">MTGYPIDRYMHVRAVTKPTFGPAGDRLFFISDLSSTREIWELTEPGQWPQQRTFTDGSVQWYAWSPTGTEIAFGLDQFGDGRIQISLLTSDQKTVTKLTTEPSVVHRWGGWSSNGEQVAYAANSRQSDVFDIYVQNRNQSYGTARCIYEHDHQSIIVPLGWSPTDDKLLVIEKHSSFNTDIHLINIETGESELLTDGPTNETRYKSIVWGSDEDSLYLLTDKDANWLYLARLDLISLDLVPVLQPEANIKRLVYHSPSKQLGYIQSKNGYSAVKAARFVKPDEVTTFPSPTFPAGVSRSLTIDREGTRLGLVHYPSDGKPDVYTVEIKTGDITRWTDFTAPVPDRTYTEPEPVTYPSFDGLDVPSFYTTPEQFTGASYPAMIHLHGGPRSQIYPTIDPFREYYLEQGFARLEPNFRGSSGYGKEYLGLDDVEKRPDGIRDVEAAADWLSEKNSINSDQILLSGISYGGFLVLAAMTRWPEKFAGGLAISPIVDFETYLKNTGPWRRELREAEYGSLDEHRELLEDLSPITDVENIQSPLLIVHGENDSRIPINQVRQFAKQAKDQNIPVETLFIPDVGHRIDDRAHRIEICKRATDFFETHLL</sequence>
<keyword evidence="2" id="KW-0645">Protease</keyword>